<proteinExistence type="predicted"/>
<dbReference type="GO" id="GO:1901135">
    <property type="term" value="P:carbohydrate derivative metabolic process"/>
    <property type="evidence" value="ECO:0007669"/>
    <property type="project" value="InterPro"/>
</dbReference>
<dbReference type="InterPro" id="IPR036388">
    <property type="entry name" value="WH-like_DNA-bd_sf"/>
</dbReference>
<keyword evidence="2" id="KW-0238">DNA-binding</keyword>
<dbReference type="RefSeq" id="WP_181760089.1">
    <property type="nucleotide sequence ID" value="NZ_BMCR01000008.1"/>
</dbReference>
<keyword evidence="1" id="KW-0805">Transcription regulation</keyword>
<evidence type="ECO:0000256" key="3">
    <source>
        <dbReference type="ARBA" id="ARBA00023163"/>
    </source>
</evidence>
<dbReference type="PROSITE" id="PS51071">
    <property type="entry name" value="HTH_RPIR"/>
    <property type="match status" value="1"/>
</dbReference>
<evidence type="ECO:0000313" key="7">
    <source>
        <dbReference type="Proteomes" id="UP000559404"/>
    </source>
</evidence>
<accession>A0A838XXX8</accession>
<dbReference type="AlphaFoldDB" id="A0A838XXX8"/>
<dbReference type="Gene3D" id="1.10.10.10">
    <property type="entry name" value="Winged helix-like DNA-binding domain superfamily/Winged helix DNA-binding domain"/>
    <property type="match status" value="1"/>
</dbReference>
<dbReference type="CDD" id="cd05013">
    <property type="entry name" value="SIS_RpiR"/>
    <property type="match status" value="1"/>
</dbReference>
<dbReference type="InterPro" id="IPR047640">
    <property type="entry name" value="RpiR-like"/>
</dbReference>
<evidence type="ECO:0000259" key="5">
    <source>
        <dbReference type="PROSITE" id="PS51071"/>
    </source>
</evidence>
<name>A0A838XXX8_9HYPH</name>
<protein>
    <submittedName>
        <fullName evidence="6">MurR/RpiR family transcriptional regulator</fullName>
    </submittedName>
</protein>
<dbReference type="Gene3D" id="3.40.50.10490">
    <property type="entry name" value="Glucose-6-phosphate isomerase like protein, domain 1"/>
    <property type="match status" value="1"/>
</dbReference>
<dbReference type="InterPro" id="IPR009057">
    <property type="entry name" value="Homeodomain-like_sf"/>
</dbReference>
<feature type="compositionally biased region" description="Basic and acidic residues" evidence="4">
    <location>
        <begin position="266"/>
        <end position="280"/>
    </location>
</feature>
<evidence type="ECO:0000313" key="6">
    <source>
        <dbReference type="EMBL" id="MBA4611894.1"/>
    </source>
</evidence>
<gene>
    <name evidence="6" type="ORF">H1W37_09545</name>
</gene>
<reference evidence="6 7" key="2">
    <citation type="submission" date="2020-08" db="EMBL/GenBank/DDBJ databases">
        <title>Stappia taiwanensis sp. nov., isolated from a coastal thermal spring.</title>
        <authorList>
            <person name="Kampfer P."/>
        </authorList>
    </citation>
    <scope>NUCLEOTIDE SEQUENCE [LARGE SCALE GENOMIC DNA]</scope>
    <source>
        <strain evidence="6 7">DSM 23284</strain>
    </source>
</reference>
<sequence length="309" mass="33674">MPQSLAEEIRNRLSEFTTTERRAALALLANYPVLGLGTVAQFARAAGVSSPTILRFAARIGFSSYPALQARLRSELEDQINSPLARVKGGQKAGDAGISTIAEACLTNIRETFRHLPASEMEAVAALLADERRGLFLLGGRFTDALARYMGAHLRILRRGVTHIAGQEGNWRDFLIDMGRRDILVVFDIRRYQADLARLATAAAERGVTIILITDSWLSPIASVATHVLPARVSVPSPWDSTAALMTIAEALVAGVTNADPERAERRMAMLEAYRDDSDPARPQQPDAGEDRPAPLKSPDPQADRPERS</sequence>
<dbReference type="Proteomes" id="UP000559404">
    <property type="component" value="Unassembled WGS sequence"/>
</dbReference>
<dbReference type="InterPro" id="IPR001347">
    <property type="entry name" value="SIS_dom"/>
</dbReference>
<dbReference type="PANTHER" id="PTHR30514">
    <property type="entry name" value="GLUCOKINASE"/>
    <property type="match status" value="1"/>
</dbReference>
<dbReference type="InterPro" id="IPR000281">
    <property type="entry name" value="HTH_RpiR"/>
</dbReference>
<dbReference type="Pfam" id="PF01380">
    <property type="entry name" value="SIS"/>
    <property type="match status" value="1"/>
</dbReference>
<dbReference type="GO" id="GO:0003677">
    <property type="term" value="F:DNA binding"/>
    <property type="evidence" value="ECO:0007669"/>
    <property type="project" value="UniProtKB-KW"/>
</dbReference>
<dbReference type="Pfam" id="PF01418">
    <property type="entry name" value="HTH_6"/>
    <property type="match status" value="1"/>
</dbReference>
<dbReference type="InterPro" id="IPR035472">
    <property type="entry name" value="RpiR-like_SIS"/>
</dbReference>
<dbReference type="GO" id="GO:0003700">
    <property type="term" value="F:DNA-binding transcription factor activity"/>
    <property type="evidence" value="ECO:0007669"/>
    <property type="project" value="InterPro"/>
</dbReference>
<keyword evidence="3" id="KW-0804">Transcription</keyword>
<dbReference type="PANTHER" id="PTHR30514:SF18">
    <property type="entry name" value="RPIR-FAMILY TRANSCRIPTIONAL REGULATOR"/>
    <property type="match status" value="1"/>
</dbReference>
<evidence type="ECO:0000256" key="1">
    <source>
        <dbReference type="ARBA" id="ARBA00023015"/>
    </source>
</evidence>
<reference evidence="6 7" key="1">
    <citation type="submission" date="2020-07" db="EMBL/GenBank/DDBJ databases">
        <authorList>
            <person name="Li M."/>
        </authorList>
    </citation>
    <scope>NUCLEOTIDE SEQUENCE [LARGE SCALE GENOMIC DNA]</scope>
    <source>
        <strain evidence="6 7">DSM 23284</strain>
    </source>
</reference>
<dbReference type="InterPro" id="IPR046348">
    <property type="entry name" value="SIS_dom_sf"/>
</dbReference>
<evidence type="ECO:0000256" key="4">
    <source>
        <dbReference type="SAM" id="MobiDB-lite"/>
    </source>
</evidence>
<organism evidence="6 7">
    <name type="scientific">Stappia taiwanensis</name>
    <dbReference type="NCBI Taxonomy" id="992267"/>
    <lineage>
        <taxon>Bacteria</taxon>
        <taxon>Pseudomonadati</taxon>
        <taxon>Pseudomonadota</taxon>
        <taxon>Alphaproteobacteria</taxon>
        <taxon>Hyphomicrobiales</taxon>
        <taxon>Stappiaceae</taxon>
        <taxon>Stappia</taxon>
    </lineage>
</organism>
<evidence type="ECO:0000256" key="2">
    <source>
        <dbReference type="ARBA" id="ARBA00023125"/>
    </source>
</evidence>
<dbReference type="GO" id="GO:0097367">
    <property type="term" value="F:carbohydrate derivative binding"/>
    <property type="evidence" value="ECO:0007669"/>
    <property type="project" value="InterPro"/>
</dbReference>
<dbReference type="SUPFAM" id="SSF46689">
    <property type="entry name" value="Homeodomain-like"/>
    <property type="match status" value="1"/>
</dbReference>
<dbReference type="EMBL" id="JACEON010000007">
    <property type="protein sequence ID" value="MBA4611894.1"/>
    <property type="molecule type" value="Genomic_DNA"/>
</dbReference>
<dbReference type="SUPFAM" id="SSF53697">
    <property type="entry name" value="SIS domain"/>
    <property type="match status" value="1"/>
</dbReference>
<keyword evidence="7" id="KW-1185">Reference proteome</keyword>
<comment type="caution">
    <text evidence="6">The sequence shown here is derived from an EMBL/GenBank/DDBJ whole genome shotgun (WGS) entry which is preliminary data.</text>
</comment>
<feature type="domain" description="HTH rpiR-type" evidence="5">
    <location>
        <begin position="3"/>
        <end position="79"/>
    </location>
</feature>
<feature type="region of interest" description="Disordered" evidence="4">
    <location>
        <begin position="266"/>
        <end position="309"/>
    </location>
</feature>